<dbReference type="InterPro" id="IPR053231">
    <property type="entry name" value="GPCR_LN-TM7"/>
</dbReference>
<feature type="transmembrane region" description="Helical" evidence="7">
    <location>
        <begin position="778"/>
        <end position="798"/>
    </location>
</feature>
<dbReference type="Proteomes" id="UP000887568">
    <property type="component" value="Unplaced"/>
</dbReference>
<keyword evidence="5" id="KW-1015">Disulfide bond</keyword>
<evidence type="ECO:0000256" key="1">
    <source>
        <dbReference type="ARBA" id="ARBA00004141"/>
    </source>
</evidence>
<dbReference type="Gene3D" id="4.10.410.20">
    <property type="match status" value="1"/>
</dbReference>
<dbReference type="Pfam" id="PF00002">
    <property type="entry name" value="7tm_2"/>
    <property type="match status" value="1"/>
</dbReference>
<dbReference type="InterPro" id="IPR000832">
    <property type="entry name" value="GPCR_2_secretin-like"/>
</dbReference>
<dbReference type="SUPFAM" id="SSF81321">
    <property type="entry name" value="Family A G protein-coupled receptor-like"/>
    <property type="match status" value="1"/>
</dbReference>
<evidence type="ECO:0000256" key="2">
    <source>
        <dbReference type="ARBA" id="ARBA00022692"/>
    </source>
</evidence>
<feature type="domain" description="SMB" evidence="10">
    <location>
        <begin position="77"/>
        <end position="127"/>
    </location>
</feature>
<dbReference type="GeneID" id="119741068"/>
<dbReference type="InterPro" id="IPR017981">
    <property type="entry name" value="GPCR_2-like_7TM"/>
</dbReference>
<evidence type="ECO:0000256" key="8">
    <source>
        <dbReference type="SAM" id="SignalP"/>
    </source>
</evidence>
<dbReference type="SUPFAM" id="SSF90188">
    <property type="entry name" value="Somatomedin B domain"/>
    <property type="match status" value="1"/>
</dbReference>
<reference evidence="11" key="1">
    <citation type="submission" date="2022-11" db="UniProtKB">
        <authorList>
            <consortium name="EnsemblMetazoa"/>
        </authorList>
    </citation>
    <scope>IDENTIFICATION</scope>
</reference>
<dbReference type="InterPro" id="IPR001212">
    <property type="entry name" value="Somatomedin_B_dom"/>
</dbReference>
<feature type="transmembrane region" description="Helical" evidence="7">
    <location>
        <begin position="818"/>
        <end position="845"/>
    </location>
</feature>
<dbReference type="PROSITE" id="PS50261">
    <property type="entry name" value="G_PROTEIN_RECEP_F2_4"/>
    <property type="match status" value="1"/>
</dbReference>
<dbReference type="CDD" id="cd15039">
    <property type="entry name" value="7tmB3_Methuselah-like"/>
    <property type="match status" value="1"/>
</dbReference>
<evidence type="ECO:0008006" key="13">
    <source>
        <dbReference type="Google" id="ProtNLM"/>
    </source>
</evidence>
<dbReference type="OMA" id="IYIKIAT"/>
<feature type="transmembrane region" description="Helical" evidence="7">
    <location>
        <begin position="705"/>
        <end position="725"/>
    </location>
</feature>
<dbReference type="PROSITE" id="PS50958">
    <property type="entry name" value="SMB_2"/>
    <property type="match status" value="1"/>
</dbReference>
<feature type="region of interest" description="Disordered" evidence="6">
    <location>
        <begin position="27"/>
        <end position="56"/>
    </location>
</feature>
<keyword evidence="4 7" id="KW-0472">Membrane</keyword>
<keyword evidence="3 7" id="KW-1133">Transmembrane helix</keyword>
<feature type="compositionally biased region" description="Low complexity" evidence="6">
    <location>
        <begin position="44"/>
        <end position="55"/>
    </location>
</feature>
<dbReference type="PROSITE" id="PS00524">
    <property type="entry name" value="SMB_1"/>
    <property type="match status" value="1"/>
</dbReference>
<evidence type="ECO:0000313" key="12">
    <source>
        <dbReference type="Proteomes" id="UP000887568"/>
    </source>
</evidence>
<evidence type="ECO:0000256" key="7">
    <source>
        <dbReference type="SAM" id="Phobius"/>
    </source>
</evidence>
<keyword evidence="12" id="KW-1185">Reference proteome</keyword>
<dbReference type="Gene3D" id="1.20.1070.10">
    <property type="entry name" value="Rhodopsin 7-helix transmembrane proteins"/>
    <property type="match status" value="1"/>
</dbReference>
<dbReference type="PANTHER" id="PTHR45902">
    <property type="entry name" value="LATROPHILIN RECEPTOR-LIKE PROTEIN A"/>
    <property type="match status" value="1"/>
</dbReference>
<accession>A0A914BB32</accession>
<evidence type="ECO:0000256" key="5">
    <source>
        <dbReference type="ARBA" id="ARBA00023157"/>
    </source>
</evidence>
<dbReference type="Pfam" id="PF01033">
    <property type="entry name" value="Somatomedin_B"/>
    <property type="match status" value="1"/>
</dbReference>
<comment type="subcellular location">
    <subcellularLocation>
        <location evidence="1">Membrane</location>
        <topology evidence="1">Multi-pass membrane protein</topology>
    </subcellularLocation>
</comment>
<dbReference type="InterPro" id="IPR036024">
    <property type="entry name" value="Somatomedin_B-like_dom_sf"/>
</dbReference>
<dbReference type="AlphaFoldDB" id="A0A914BB32"/>
<feature type="transmembrane region" description="Helical" evidence="7">
    <location>
        <begin position="737"/>
        <end position="757"/>
    </location>
</feature>
<protein>
    <recommendedName>
        <fullName evidence="13">G-protein coupled receptors family 2 profile 2 domain-containing protein</fullName>
    </recommendedName>
</protein>
<evidence type="ECO:0000313" key="11">
    <source>
        <dbReference type="EnsemblMetazoa" id="XP_038072647.1"/>
    </source>
</evidence>
<dbReference type="GO" id="GO:0004930">
    <property type="term" value="F:G protein-coupled receptor activity"/>
    <property type="evidence" value="ECO:0007669"/>
    <property type="project" value="InterPro"/>
</dbReference>
<keyword evidence="8" id="KW-0732">Signal</keyword>
<feature type="transmembrane region" description="Helical" evidence="7">
    <location>
        <begin position="871"/>
        <end position="893"/>
    </location>
</feature>
<feature type="signal peptide" evidence="8">
    <location>
        <begin position="1"/>
        <end position="23"/>
    </location>
</feature>
<evidence type="ECO:0000259" key="9">
    <source>
        <dbReference type="PROSITE" id="PS50261"/>
    </source>
</evidence>
<proteinExistence type="predicted"/>
<name>A0A914BB32_PATMI</name>
<dbReference type="EnsemblMetazoa" id="XM_038216719.1">
    <property type="protein sequence ID" value="XP_038072647.1"/>
    <property type="gene ID" value="LOC119741068"/>
</dbReference>
<dbReference type="PANTHER" id="PTHR45902:SF1">
    <property type="entry name" value="LATROPHILIN RECEPTOR-LIKE PROTEIN A"/>
    <property type="match status" value="1"/>
</dbReference>
<dbReference type="GO" id="GO:0016020">
    <property type="term" value="C:membrane"/>
    <property type="evidence" value="ECO:0007669"/>
    <property type="project" value="UniProtKB-SubCell"/>
</dbReference>
<organism evidence="11 12">
    <name type="scientific">Patiria miniata</name>
    <name type="common">Bat star</name>
    <name type="synonym">Asterina miniata</name>
    <dbReference type="NCBI Taxonomy" id="46514"/>
    <lineage>
        <taxon>Eukaryota</taxon>
        <taxon>Metazoa</taxon>
        <taxon>Echinodermata</taxon>
        <taxon>Eleutherozoa</taxon>
        <taxon>Asterozoa</taxon>
        <taxon>Asteroidea</taxon>
        <taxon>Valvatacea</taxon>
        <taxon>Valvatida</taxon>
        <taxon>Asterinidae</taxon>
        <taxon>Patiria</taxon>
    </lineage>
</organism>
<keyword evidence="2 7" id="KW-0812">Transmembrane</keyword>
<feature type="domain" description="G-protein coupled receptors family 2 profile 2" evidence="9">
    <location>
        <begin position="669"/>
        <end position="922"/>
    </location>
</feature>
<feature type="transmembrane region" description="Helical" evidence="7">
    <location>
        <begin position="671"/>
        <end position="693"/>
    </location>
</feature>
<dbReference type="GO" id="GO:0007166">
    <property type="term" value="P:cell surface receptor signaling pathway"/>
    <property type="evidence" value="ECO:0007669"/>
    <property type="project" value="InterPro"/>
</dbReference>
<feature type="chain" id="PRO_5037869892" description="G-protein coupled receptors family 2 profile 2 domain-containing protein" evidence="8">
    <location>
        <begin position="24"/>
        <end position="967"/>
    </location>
</feature>
<sequence length="967" mass="107207">MANIIKFIALLNVLLYAAHKKSGIHVRAQDEPPADASTNTMSATPTSSDTGTDSPPDQHDWLTTIEFAGTSVGLCTERHLCSSLGCGFQSYFSPNSTAGALCQCDPVCTFFNDCCVDYEDTCMSSVANEERPASQRLHVSSLTLTDFTCYFESSRKLEGYYVISACPHDYPTVNDYVRQRCEQGDSDDFLTGLPVCGVKNDFPYSNVYCALSWQEATSDLEPWTVTVDCWDKFVKDQAFRLLSNSTSRETLETIRDELGCSLLRQPPESAGSVLRLCHYNLIAECPVGHPLAQACTSYTALSATNYYLTGITLYKNPHCVICNEEERILKTDCSLHYPTLVTTRDDPRPPIPPAPAPDNPGPPPISIVFDFRSGGNVKVLSQDSVVVEEVQVTCSTNEVYDPFLSRCRKLSCADGYVLEGERCIRLLTIPHGQEMVAYVHVSVCTEPLSSIDILEEIIKGCLVELANVNASQFQPSTIESALATSGNCPEQLGKRHVFASMVQFDRETFLAFHLQLLATEGQTFCPEYLQPTPNTYVEVIYHDASLALARCTGRWENASVDDSPINGNLTIQRETLKLQEASGVFLLSSDVQICTNPDLSCLLETFNSSLFRPTDDDDVLVYIPTDTVFTRDEYIETPDGEIKVCSFNEQNGTRNVTQTFTFFQYSLPQQILNLVANIVSMLAAVVTLVTFCVFKELRNRTTGPIMNFTAALFLAQFLLLLSGAATQNAAACTLVALLAHYFLLVSVMWTGVLAFILNRTFTVWHVQRGKTGISLPSISFAWGVPFLVALPCLILHLCRCTDFPLWYGNEHVCWVGDGYVSMVVVGVPIGLVVLTNIVLFSLTVCGIRKTKRETRNVLGNKTEVQQVKEELIIYIKIATLMGFTWIFGFAAAISDVIALWYVFILLNASQGVHIFLSFICNKKVWRLWLKAFQSRCGRRYARADGGSKEASRNTKTLENVNTATTNV</sequence>
<feature type="transmembrane region" description="Helical" evidence="7">
    <location>
        <begin position="899"/>
        <end position="920"/>
    </location>
</feature>
<dbReference type="OrthoDB" id="10051649at2759"/>
<evidence type="ECO:0000256" key="4">
    <source>
        <dbReference type="ARBA" id="ARBA00023136"/>
    </source>
</evidence>
<evidence type="ECO:0000259" key="10">
    <source>
        <dbReference type="PROSITE" id="PS50958"/>
    </source>
</evidence>
<dbReference type="RefSeq" id="XP_038072647.1">
    <property type="nucleotide sequence ID" value="XM_038216719.1"/>
</dbReference>
<evidence type="ECO:0000256" key="3">
    <source>
        <dbReference type="ARBA" id="ARBA00022989"/>
    </source>
</evidence>
<evidence type="ECO:0000256" key="6">
    <source>
        <dbReference type="SAM" id="MobiDB-lite"/>
    </source>
</evidence>